<proteinExistence type="predicted"/>
<comment type="caution">
    <text evidence="1">The sequence shown here is derived from an EMBL/GenBank/DDBJ whole genome shotgun (WGS) entry which is preliminary data.</text>
</comment>
<protein>
    <submittedName>
        <fullName evidence="1">Uncharacterized protein</fullName>
    </submittedName>
</protein>
<dbReference type="AlphaFoldDB" id="A0A9D4GHT1"/>
<sequence length="50" mass="5969">MIPLLTRLHDPQRCRRTESPSDNCYCPTARLLFTLKARYLRVQELVHWLG</sequence>
<reference evidence="1" key="2">
    <citation type="submission" date="2020-11" db="EMBL/GenBank/DDBJ databases">
        <authorList>
            <person name="McCartney M.A."/>
            <person name="Auch B."/>
            <person name="Kono T."/>
            <person name="Mallez S."/>
            <person name="Becker A."/>
            <person name="Gohl D.M."/>
            <person name="Silverstein K.A.T."/>
            <person name="Koren S."/>
            <person name="Bechman K.B."/>
            <person name="Herman A."/>
            <person name="Abrahante J.E."/>
            <person name="Garbe J."/>
        </authorList>
    </citation>
    <scope>NUCLEOTIDE SEQUENCE</scope>
    <source>
        <strain evidence="1">Duluth1</strain>
        <tissue evidence="1">Whole animal</tissue>
    </source>
</reference>
<keyword evidence="2" id="KW-1185">Reference proteome</keyword>
<dbReference type="EMBL" id="JAIWYP010000005">
    <property type="protein sequence ID" value="KAH3817330.1"/>
    <property type="molecule type" value="Genomic_DNA"/>
</dbReference>
<organism evidence="1 2">
    <name type="scientific">Dreissena polymorpha</name>
    <name type="common">Zebra mussel</name>
    <name type="synonym">Mytilus polymorpha</name>
    <dbReference type="NCBI Taxonomy" id="45954"/>
    <lineage>
        <taxon>Eukaryota</taxon>
        <taxon>Metazoa</taxon>
        <taxon>Spiralia</taxon>
        <taxon>Lophotrochozoa</taxon>
        <taxon>Mollusca</taxon>
        <taxon>Bivalvia</taxon>
        <taxon>Autobranchia</taxon>
        <taxon>Heteroconchia</taxon>
        <taxon>Euheterodonta</taxon>
        <taxon>Imparidentia</taxon>
        <taxon>Neoheterodontei</taxon>
        <taxon>Myida</taxon>
        <taxon>Dreissenoidea</taxon>
        <taxon>Dreissenidae</taxon>
        <taxon>Dreissena</taxon>
    </lineage>
</organism>
<dbReference type="Proteomes" id="UP000828390">
    <property type="component" value="Unassembled WGS sequence"/>
</dbReference>
<name>A0A9D4GHT1_DREPO</name>
<evidence type="ECO:0000313" key="2">
    <source>
        <dbReference type="Proteomes" id="UP000828390"/>
    </source>
</evidence>
<reference evidence="1" key="1">
    <citation type="journal article" date="2019" name="bioRxiv">
        <title>The Genome of the Zebra Mussel, Dreissena polymorpha: A Resource for Invasive Species Research.</title>
        <authorList>
            <person name="McCartney M.A."/>
            <person name="Auch B."/>
            <person name="Kono T."/>
            <person name="Mallez S."/>
            <person name="Zhang Y."/>
            <person name="Obille A."/>
            <person name="Becker A."/>
            <person name="Abrahante J.E."/>
            <person name="Garbe J."/>
            <person name="Badalamenti J.P."/>
            <person name="Herman A."/>
            <person name="Mangelson H."/>
            <person name="Liachko I."/>
            <person name="Sullivan S."/>
            <person name="Sone E.D."/>
            <person name="Koren S."/>
            <person name="Silverstein K.A.T."/>
            <person name="Beckman K.B."/>
            <person name="Gohl D.M."/>
        </authorList>
    </citation>
    <scope>NUCLEOTIDE SEQUENCE</scope>
    <source>
        <strain evidence="1">Duluth1</strain>
        <tissue evidence="1">Whole animal</tissue>
    </source>
</reference>
<evidence type="ECO:0000313" key="1">
    <source>
        <dbReference type="EMBL" id="KAH3817330.1"/>
    </source>
</evidence>
<accession>A0A9D4GHT1</accession>
<gene>
    <name evidence="1" type="ORF">DPMN_118863</name>
</gene>